<evidence type="ECO:0000256" key="6">
    <source>
        <dbReference type="ARBA" id="ARBA00023136"/>
    </source>
</evidence>
<evidence type="ECO:0000313" key="8">
    <source>
        <dbReference type="EMBL" id="ERN40576.1"/>
    </source>
</evidence>
<evidence type="ECO:0000256" key="4">
    <source>
        <dbReference type="ARBA" id="ARBA00022692"/>
    </source>
</evidence>
<dbReference type="AlphaFoldDB" id="U5DG57"/>
<sequence>MLDVLARVAATIGWTAVGVVLLYGGVRLYDYLDPIDYSAEIRKGNLAAGLKLSALVLGLTAIIIAVLIT</sequence>
<name>U5DG57_9CHRO</name>
<dbReference type="eggNOG" id="ENOG5033BUK">
    <property type="taxonomic scope" value="Bacteria"/>
</dbReference>
<evidence type="ECO:0000256" key="7">
    <source>
        <dbReference type="SAM" id="Phobius"/>
    </source>
</evidence>
<dbReference type="InParanoid" id="U5DG57"/>
<evidence type="ECO:0000256" key="1">
    <source>
        <dbReference type="ARBA" id="ARBA00004651"/>
    </source>
</evidence>
<evidence type="ECO:0008006" key="10">
    <source>
        <dbReference type="Google" id="ProtNLM"/>
    </source>
</evidence>
<reference evidence="8 9" key="1">
    <citation type="submission" date="2013-05" db="EMBL/GenBank/DDBJ databases">
        <title>Draft genome sequence of Rubidibacter lacunae KORDI 51-2.</title>
        <authorList>
            <person name="Choi D.H."/>
            <person name="Noh J.H."/>
            <person name="Kwon K.-K."/>
            <person name="Lee J.-H."/>
            <person name="Ryu J.-Y."/>
        </authorList>
    </citation>
    <scope>NUCLEOTIDE SEQUENCE [LARGE SCALE GENOMIC DNA]</scope>
    <source>
        <strain evidence="8 9">KORDI 51-2</strain>
    </source>
</reference>
<comment type="subcellular location">
    <subcellularLocation>
        <location evidence="1">Cell membrane</location>
        <topology evidence="1">Multi-pass membrane protein</topology>
    </subcellularLocation>
</comment>
<feature type="transmembrane region" description="Helical" evidence="7">
    <location>
        <begin position="46"/>
        <end position="68"/>
    </location>
</feature>
<dbReference type="EMBL" id="ASSJ01000075">
    <property type="protein sequence ID" value="ERN40576.1"/>
    <property type="molecule type" value="Genomic_DNA"/>
</dbReference>
<dbReference type="Proteomes" id="UP000016960">
    <property type="component" value="Unassembled WGS sequence"/>
</dbReference>
<dbReference type="InterPro" id="IPR007140">
    <property type="entry name" value="DUF350"/>
</dbReference>
<keyword evidence="6 7" id="KW-0472">Membrane</keyword>
<feature type="transmembrane region" description="Helical" evidence="7">
    <location>
        <begin position="6"/>
        <end position="26"/>
    </location>
</feature>
<evidence type="ECO:0000313" key="9">
    <source>
        <dbReference type="Proteomes" id="UP000016960"/>
    </source>
</evidence>
<keyword evidence="9" id="KW-1185">Reference proteome</keyword>
<comment type="caution">
    <text evidence="8">The sequence shown here is derived from an EMBL/GenBank/DDBJ whole genome shotgun (WGS) entry which is preliminary data.</text>
</comment>
<dbReference type="GO" id="GO:0005886">
    <property type="term" value="C:plasma membrane"/>
    <property type="evidence" value="ECO:0007669"/>
    <property type="project" value="UniProtKB-SubCell"/>
</dbReference>
<dbReference type="STRING" id="582515.KR51_00029030"/>
<dbReference type="Pfam" id="PF03994">
    <property type="entry name" value="DUF350"/>
    <property type="match status" value="1"/>
</dbReference>
<accession>U5DG57</accession>
<organism evidence="8 9">
    <name type="scientific">Rubidibacter lacunae KORDI 51-2</name>
    <dbReference type="NCBI Taxonomy" id="582515"/>
    <lineage>
        <taxon>Bacteria</taxon>
        <taxon>Bacillati</taxon>
        <taxon>Cyanobacteriota</taxon>
        <taxon>Cyanophyceae</taxon>
        <taxon>Oscillatoriophycideae</taxon>
        <taxon>Chroococcales</taxon>
        <taxon>Aphanothecaceae</taxon>
        <taxon>Rubidibacter</taxon>
    </lineage>
</organism>
<dbReference type="OrthoDB" id="565379at2"/>
<evidence type="ECO:0000256" key="3">
    <source>
        <dbReference type="ARBA" id="ARBA00022475"/>
    </source>
</evidence>
<comment type="similarity">
    <text evidence="2">Belongs to the UPF0719 family.</text>
</comment>
<keyword evidence="3" id="KW-1003">Cell membrane</keyword>
<keyword evidence="4 7" id="KW-0812">Transmembrane</keyword>
<proteinExistence type="inferred from homology"/>
<evidence type="ECO:0000256" key="5">
    <source>
        <dbReference type="ARBA" id="ARBA00022989"/>
    </source>
</evidence>
<keyword evidence="5 7" id="KW-1133">Transmembrane helix</keyword>
<evidence type="ECO:0000256" key="2">
    <source>
        <dbReference type="ARBA" id="ARBA00005779"/>
    </source>
</evidence>
<gene>
    <name evidence="8" type="ORF">KR51_00029030</name>
</gene>
<protein>
    <recommendedName>
        <fullName evidence="10">DUF350 domain-containing protein</fullName>
    </recommendedName>
</protein>